<evidence type="ECO:0000313" key="1">
    <source>
        <dbReference type="EMBL" id="CCA75030.1"/>
    </source>
</evidence>
<dbReference type="Proteomes" id="UP000007148">
    <property type="component" value="Unassembled WGS sequence"/>
</dbReference>
<comment type="caution">
    <text evidence="1">The sequence shown here is derived from an EMBL/GenBank/DDBJ whole genome shotgun (WGS) entry which is preliminary data.</text>
</comment>
<dbReference type="AlphaFoldDB" id="G4TUN7"/>
<accession>G4TUN7</accession>
<sequence>MVNDNSEELFRQPSVELLGSPNANTSYGPLWAIMMNRPYNEEDDMVPQHQVVSTANSAGNLGDVDRLDDIKLAVLPFQFNLEKLSQAEVDMLHLYHFSSRGMKNSLRDISIVGFAGISPYSHIIDPITLETELLCSKRPTTQMLSLPTRVHIHLLGMRGLTYLASGVWYMPVQAPQKCDRDSFTLELSSPDSNHNRHAGTFFAANFEDALDAGYYGKKRFPTRYKTQRAAILGAYRDVLRLQIQAQLEAQASRNAKDTKDAENRRDARRIAKWLRLLDVSQSLGAGPLSQALTRMGADGCSSDESDEEGTSSVCRIKPWRSQELDRFINACKVSGHYLHLKPSTSGRALESNRVLPLDLPSKFVDDQWRTHTMMLAQGLGSILK</sequence>
<proteinExistence type="predicted"/>
<name>G4TUN7_SERID</name>
<organism evidence="1 2">
    <name type="scientific">Serendipita indica (strain DSM 11827)</name>
    <name type="common">Root endophyte fungus</name>
    <name type="synonym">Piriformospora indica</name>
    <dbReference type="NCBI Taxonomy" id="1109443"/>
    <lineage>
        <taxon>Eukaryota</taxon>
        <taxon>Fungi</taxon>
        <taxon>Dikarya</taxon>
        <taxon>Basidiomycota</taxon>
        <taxon>Agaricomycotina</taxon>
        <taxon>Agaricomycetes</taxon>
        <taxon>Sebacinales</taxon>
        <taxon>Serendipitaceae</taxon>
        <taxon>Serendipita</taxon>
    </lineage>
</organism>
<protein>
    <submittedName>
        <fullName evidence="1">Uncharacterized protein</fullName>
    </submittedName>
</protein>
<evidence type="ECO:0000313" key="2">
    <source>
        <dbReference type="Proteomes" id="UP000007148"/>
    </source>
</evidence>
<gene>
    <name evidence="1" type="ORF">PIIN_09015</name>
</gene>
<dbReference type="HOGENOM" id="CLU_719847_0_0_1"/>
<dbReference type="InParanoid" id="G4TUN7"/>
<keyword evidence="2" id="KW-1185">Reference proteome</keyword>
<reference evidence="1 2" key="1">
    <citation type="journal article" date="2011" name="PLoS Pathog.">
        <title>Endophytic Life Strategies Decoded by Genome and Transcriptome Analyses of the Mutualistic Root Symbiont Piriformospora indica.</title>
        <authorList>
            <person name="Zuccaro A."/>
            <person name="Lahrmann U."/>
            <person name="Guldener U."/>
            <person name="Langen G."/>
            <person name="Pfiffi S."/>
            <person name="Biedenkopf D."/>
            <person name="Wong P."/>
            <person name="Samans B."/>
            <person name="Grimm C."/>
            <person name="Basiewicz M."/>
            <person name="Murat C."/>
            <person name="Martin F."/>
            <person name="Kogel K.H."/>
        </authorList>
    </citation>
    <scope>NUCLEOTIDE SEQUENCE [LARGE SCALE GENOMIC DNA]</scope>
    <source>
        <strain evidence="1 2">DSM 11827</strain>
    </source>
</reference>
<dbReference type="EMBL" id="CAFZ01000388">
    <property type="protein sequence ID" value="CCA75030.1"/>
    <property type="molecule type" value="Genomic_DNA"/>
</dbReference>